<protein>
    <submittedName>
        <fullName evidence="1">Uncharacterized protein</fullName>
    </submittedName>
</protein>
<evidence type="ECO:0000313" key="2">
    <source>
        <dbReference type="Proteomes" id="UP001063166"/>
    </source>
</evidence>
<reference evidence="1" key="1">
    <citation type="submission" date="2022-07" db="EMBL/GenBank/DDBJ databases">
        <title>The genome of Lyophyllum shimeji provides insight into the initial evolution of ectomycorrhizal fungal genome.</title>
        <authorList>
            <person name="Kobayashi Y."/>
            <person name="Shibata T."/>
            <person name="Hirakawa H."/>
            <person name="Shigenobu S."/>
            <person name="Nishiyama T."/>
            <person name="Yamada A."/>
            <person name="Hasebe M."/>
            <person name="Kawaguchi M."/>
        </authorList>
    </citation>
    <scope>NUCLEOTIDE SEQUENCE</scope>
    <source>
        <strain evidence="1">AT787</strain>
    </source>
</reference>
<keyword evidence="2" id="KW-1185">Reference proteome</keyword>
<dbReference type="EMBL" id="BRPK01000011">
    <property type="protein sequence ID" value="GLB42517.1"/>
    <property type="molecule type" value="Genomic_DNA"/>
</dbReference>
<sequence>MGIHGFDAVESIGSCRGSSPRVLRNYPTAAVAYVAQYKLQVLVIFPPHKTLTKLILQGCQKILAIARCDRTLGIPTTCGCRYPPYA</sequence>
<dbReference type="AlphaFoldDB" id="A0A9P3PTF4"/>
<evidence type="ECO:0000313" key="1">
    <source>
        <dbReference type="EMBL" id="GLB42517.1"/>
    </source>
</evidence>
<comment type="caution">
    <text evidence="1">The sequence shown here is derived from an EMBL/GenBank/DDBJ whole genome shotgun (WGS) entry which is preliminary data.</text>
</comment>
<dbReference type="Proteomes" id="UP001063166">
    <property type="component" value="Unassembled WGS sequence"/>
</dbReference>
<accession>A0A9P3PTF4</accession>
<name>A0A9P3PTF4_LYOSH</name>
<proteinExistence type="predicted"/>
<organism evidence="1 2">
    <name type="scientific">Lyophyllum shimeji</name>
    <name type="common">Hon-shimeji</name>
    <name type="synonym">Tricholoma shimeji</name>
    <dbReference type="NCBI Taxonomy" id="47721"/>
    <lineage>
        <taxon>Eukaryota</taxon>
        <taxon>Fungi</taxon>
        <taxon>Dikarya</taxon>
        <taxon>Basidiomycota</taxon>
        <taxon>Agaricomycotina</taxon>
        <taxon>Agaricomycetes</taxon>
        <taxon>Agaricomycetidae</taxon>
        <taxon>Agaricales</taxon>
        <taxon>Tricholomatineae</taxon>
        <taxon>Lyophyllaceae</taxon>
        <taxon>Lyophyllum</taxon>
    </lineage>
</organism>
<gene>
    <name evidence="1" type="ORF">LshimejAT787_1105320</name>
</gene>